<feature type="compositionally biased region" description="Acidic residues" evidence="1">
    <location>
        <begin position="64"/>
        <end position="77"/>
    </location>
</feature>
<feature type="compositionally biased region" description="Basic and acidic residues" evidence="1">
    <location>
        <begin position="78"/>
        <end position="90"/>
    </location>
</feature>
<feature type="region of interest" description="Disordered" evidence="1">
    <location>
        <begin position="64"/>
        <end position="90"/>
    </location>
</feature>
<comment type="caution">
    <text evidence="2">The sequence shown here is derived from an EMBL/GenBank/DDBJ whole genome shotgun (WGS) entry which is preliminary data.</text>
</comment>
<dbReference type="Proteomes" id="UP001341840">
    <property type="component" value="Unassembled WGS sequence"/>
</dbReference>
<gene>
    <name evidence="2" type="ORF">PIB30_060642</name>
</gene>
<name>A0ABU6RKY2_9FABA</name>
<organism evidence="2 3">
    <name type="scientific">Stylosanthes scabra</name>
    <dbReference type="NCBI Taxonomy" id="79078"/>
    <lineage>
        <taxon>Eukaryota</taxon>
        <taxon>Viridiplantae</taxon>
        <taxon>Streptophyta</taxon>
        <taxon>Embryophyta</taxon>
        <taxon>Tracheophyta</taxon>
        <taxon>Spermatophyta</taxon>
        <taxon>Magnoliopsida</taxon>
        <taxon>eudicotyledons</taxon>
        <taxon>Gunneridae</taxon>
        <taxon>Pentapetalae</taxon>
        <taxon>rosids</taxon>
        <taxon>fabids</taxon>
        <taxon>Fabales</taxon>
        <taxon>Fabaceae</taxon>
        <taxon>Papilionoideae</taxon>
        <taxon>50 kb inversion clade</taxon>
        <taxon>dalbergioids sensu lato</taxon>
        <taxon>Dalbergieae</taxon>
        <taxon>Pterocarpus clade</taxon>
        <taxon>Stylosanthes</taxon>
    </lineage>
</organism>
<evidence type="ECO:0000256" key="1">
    <source>
        <dbReference type="SAM" id="MobiDB-lite"/>
    </source>
</evidence>
<dbReference type="EMBL" id="JASCZI010030747">
    <property type="protein sequence ID" value="MED6124624.1"/>
    <property type="molecule type" value="Genomic_DNA"/>
</dbReference>
<keyword evidence="3" id="KW-1185">Reference proteome</keyword>
<sequence>MDEFDYWSFGPSLGVRIRTGDRAPLTCAHPYLADPSRNKQTMNSSENYFFGTYNVEEFIVEVREDSDDDSKDDEDSLEDKRITELSRDDI</sequence>
<evidence type="ECO:0000313" key="2">
    <source>
        <dbReference type="EMBL" id="MED6124624.1"/>
    </source>
</evidence>
<feature type="non-terminal residue" evidence="2">
    <location>
        <position position="90"/>
    </location>
</feature>
<reference evidence="2 3" key="1">
    <citation type="journal article" date="2023" name="Plants (Basel)">
        <title>Bridging the Gap: Combining Genomics and Transcriptomics Approaches to Understand Stylosanthes scabra, an Orphan Legume from the Brazilian Caatinga.</title>
        <authorList>
            <person name="Ferreira-Neto J.R.C."/>
            <person name="da Silva M.D."/>
            <person name="Binneck E."/>
            <person name="de Melo N.F."/>
            <person name="da Silva R.H."/>
            <person name="de Melo A.L.T.M."/>
            <person name="Pandolfi V."/>
            <person name="Bustamante F.O."/>
            <person name="Brasileiro-Vidal A.C."/>
            <person name="Benko-Iseppon A.M."/>
        </authorList>
    </citation>
    <scope>NUCLEOTIDE SEQUENCE [LARGE SCALE GENOMIC DNA]</scope>
    <source>
        <tissue evidence="2">Leaves</tissue>
    </source>
</reference>
<protein>
    <submittedName>
        <fullName evidence="2">Uncharacterized protein</fullName>
    </submittedName>
</protein>
<proteinExistence type="predicted"/>
<evidence type="ECO:0000313" key="3">
    <source>
        <dbReference type="Proteomes" id="UP001341840"/>
    </source>
</evidence>
<accession>A0ABU6RKY2</accession>